<protein>
    <submittedName>
        <fullName evidence="1">Uncharacterized protein</fullName>
    </submittedName>
</protein>
<reference evidence="1 2" key="1">
    <citation type="submission" date="2020-08" db="EMBL/GenBank/DDBJ databases">
        <title>Genomic Encyclopedia of Type Strains, Phase IV (KMG-IV): sequencing the most valuable type-strain genomes for metagenomic binning, comparative biology and taxonomic classification.</title>
        <authorList>
            <person name="Goeker M."/>
        </authorList>
    </citation>
    <scope>NUCLEOTIDE SEQUENCE [LARGE SCALE GENOMIC DNA]</scope>
    <source>
        <strain evidence="1 2">DSM 29853</strain>
    </source>
</reference>
<dbReference type="AlphaFoldDB" id="A0A7W6JB58"/>
<sequence>MDLADLEARLNAHRKLLVQIMTMLAGDERFAVLLQRYRDETENVQDHQEDPGVVEPDPAFAIKGRSTEELQAMLAAALVRADVEPPSAAARR</sequence>
<organism evidence="1 2">
    <name type="scientific">Gellertiella hungarica</name>
    <dbReference type="NCBI Taxonomy" id="1572859"/>
    <lineage>
        <taxon>Bacteria</taxon>
        <taxon>Pseudomonadati</taxon>
        <taxon>Pseudomonadota</taxon>
        <taxon>Alphaproteobacteria</taxon>
        <taxon>Hyphomicrobiales</taxon>
        <taxon>Rhizobiaceae</taxon>
        <taxon>Gellertiella</taxon>
    </lineage>
</organism>
<dbReference type="EMBL" id="JACIEZ010000016">
    <property type="protein sequence ID" value="MBB4067206.1"/>
    <property type="molecule type" value="Genomic_DNA"/>
</dbReference>
<dbReference type="RefSeq" id="WP_183368442.1">
    <property type="nucleotide sequence ID" value="NZ_JACIEZ010000016.1"/>
</dbReference>
<gene>
    <name evidence="1" type="ORF">GGR23_004437</name>
</gene>
<accession>A0A7W6JB58</accession>
<proteinExistence type="predicted"/>
<name>A0A7W6JB58_9HYPH</name>
<keyword evidence="2" id="KW-1185">Reference proteome</keyword>
<evidence type="ECO:0000313" key="2">
    <source>
        <dbReference type="Proteomes" id="UP000528286"/>
    </source>
</evidence>
<comment type="caution">
    <text evidence="1">The sequence shown here is derived from an EMBL/GenBank/DDBJ whole genome shotgun (WGS) entry which is preliminary data.</text>
</comment>
<dbReference type="Proteomes" id="UP000528286">
    <property type="component" value="Unassembled WGS sequence"/>
</dbReference>
<evidence type="ECO:0000313" key="1">
    <source>
        <dbReference type="EMBL" id="MBB4067206.1"/>
    </source>
</evidence>